<name>A0A6M3JCA3_9ZZZZ</name>
<dbReference type="AlphaFoldDB" id="A0A6M3JCA3"/>
<accession>A0A6M3JCA3</accession>
<dbReference type="EMBL" id="MT141558">
    <property type="protein sequence ID" value="QJA66661.1"/>
    <property type="molecule type" value="Genomic_DNA"/>
</dbReference>
<proteinExistence type="predicted"/>
<reference evidence="1" key="1">
    <citation type="submission" date="2020-03" db="EMBL/GenBank/DDBJ databases">
        <title>The deep terrestrial virosphere.</title>
        <authorList>
            <person name="Holmfeldt K."/>
            <person name="Nilsson E."/>
            <person name="Simone D."/>
            <person name="Lopez-Fernandez M."/>
            <person name="Wu X."/>
            <person name="de Brujin I."/>
            <person name="Lundin D."/>
            <person name="Andersson A."/>
            <person name="Bertilsson S."/>
            <person name="Dopson M."/>
        </authorList>
    </citation>
    <scope>NUCLEOTIDE SEQUENCE</scope>
    <source>
        <strain evidence="1">MM415B00340</strain>
    </source>
</reference>
<organism evidence="1">
    <name type="scientific">viral metagenome</name>
    <dbReference type="NCBI Taxonomy" id="1070528"/>
    <lineage>
        <taxon>unclassified sequences</taxon>
        <taxon>metagenomes</taxon>
        <taxon>organismal metagenomes</taxon>
    </lineage>
</organism>
<protein>
    <submittedName>
        <fullName evidence="1">Uncharacterized protein</fullName>
    </submittedName>
</protein>
<gene>
    <name evidence="1" type="ORF">MM415B00340_0045</name>
</gene>
<sequence length="167" mass="17603">MDWNTITNMLAGGGMGQAASGADPSTMPWYQDANLMSTILGQGAQAVTAGDPTSWQHQIGGLGAGMGQGNKMAMAMKKARGMENDRWKQLMALISGGPTPKDKEGINTMTFGDGTFKLDANLPKSEGDMGSGLDFEMGPLMDKTPKELGRGNGGLNYSDFMRGALNF</sequence>
<evidence type="ECO:0000313" key="1">
    <source>
        <dbReference type="EMBL" id="QJA66661.1"/>
    </source>
</evidence>